<evidence type="ECO:0000313" key="2">
    <source>
        <dbReference type="EMBL" id="PVU86666.1"/>
    </source>
</evidence>
<proteinExistence type="inferred from homology"/>
<dbReference type="AlphaFoldDB" id="A0A2T9Y2U4"/>
<dbReference type="EMBL" id="MBFT01000865">
    <property type="protein sequence ID" value="PVU86666.1"/>
    <property type="molecule type" value="Genomic_DNA"/>
</dbReference>
<dbReference type="InterPro" id="IPR051330">
    <property type="entry name" value="Phosphatase_reg/MetRdx"/>
</dbReference>
<dbReference type="Pfam" id="PF04176">
    <property type="entry name" value="TIP41"/>
    <property type="match status" value="1"/>
</dbReference>
<gene>
    <name evidence="3" type="ORF">BB559_005385</name>
    <name evidence="2" type="ORF">BB559_006453</name>
</gene>
<dbReference type="Proteomes" id="UP000245699">
    <property type="component" value="Unassembled WGS sequence"/>
</dbReference>
<dbReference type="GO" id="GO:0005829">
    <property type="term" value="C:cytosol"/>
    <property type="evidence" value="ECO:0007669"/>
    <property type="project" value="TreeGrafter"/>
</dbReference>
<dbReference type="STRING" id="61424.A0A2T9Y2U4"/>
<comment type="similarity">
    <text evidence="1">Belongs to the TIP41 family.</text>
</comment>
<evidence type="ECO:0000256" key="1">
    <source>
        <dbReference type="ARBA" id="ARBA00006658"/>
    </source>
</evidence>
<organism evidence="2 4">
    <name type="scientific">Furculomyces boomerangus</name>
    <dbReference type="NCBI Taxonomy" id="61424"/>
    <lineage>
        <taxon>Eukaryota</taxon>
        <taxon>Fungi</taxon>
        <taxon>Fungi incertae sedis</taxon>
        <taxon>Zoopagomycota</taxon>
        <taxon>Kickxellomycotina</taxon>
        <taxon>Harpellomycetes</taxon>
        <taxon>Harpellales</taxon>
        <taxon>Harpellaceae</taxon>
        <taxon>Furculomyces</taxon>
    </lineage>
</organism>
<reference evidence="2 4" key="1">
    <citation type="journal article" date="2018" name="MBio">
        <title>Comparative Genomics Reveals the Core Gene Toolbox for the Fungus-Insect Symbiosis.</title>
        <authorList>
            <person name="Wang Y."/>
            <person name="Stata M."/>
            <person name="Wang W."/>
            <person name="Stajich J.E."/>
            <person name="White M.M."/>
            <person name="Moncalvo J.M."/>
        </authorList>
    </citation>
    <scope>NUCLEOTIDE SEQUENCE [LARGE SCALE GENOMIC DNA]</scope>
    <source>
        <strain evidence="2 4">AUS-77-4</strain>
    </source>
</reference>
<comment type="caution">
    <text evidence="2">The sequence shown here is derived from an EMBL/GenBank/DDBJ whole genome shotgun (WGS) entry which is preliminary data.</text>
</comment>
<evidence type="ECO:0008006" key="5">
    <source>
        <dbReference type="Google" id="ProtNLM"/>
    </source>
</evidence>
<sequence length="268" mass="30891">MNIKHETFENDGLKGIKINDWEIHSSHKPILQNKGIEEYCQCLGFNVPEMLFGDNYLAVKHIPSGFSINLNALDALKLVEKGDKTSGMLKVKIAENWTKKSIEKNSSITKIVNPFDWTFSTKYNGTLLNEKQVKESEIGIDYEKLKIPEPLLFFDQNVLFEDDLGDNGVSSLSYKVRVMQSGFFILMRFFLRVDGVSVRIWDTRIYCSFENNLLIREITRKQSTFSDIANRIVRLDKDDEDLSMLNNSDFVNTLMNSPEFGSNEQILY</sequence>
<accession>A0A2T9Y2U4</accession>
<name>A0A2T9Y2U4_9FUNG</name>
<dbReference type="InterPro" id="IPR007303">
    <property type="entry name" value="TIP41-like"/>
</dbReference>
<keyword evidence="4" id="KW-1185">Reference proteome</keyword>
<evidence type="ECO:0000313" key="3">
    <source>
        <dbReference type="EMBL" id="PVU88814.1"/>
    </source>
</evidence>
<dbReference type="OrthoDB" id="10253878at2759"/>
<dbReference type="PANTHER" id="PTHR21021">
    <property type="entry name" value="GAF/PUTATIVE CYTOSKELETAL PROTEIN"/>
    <property type="match status" value="1"/>
</dbReference>
<dbReference type="EMBL" id="MBFT01000595">
    <property type="protein sequence ID" value="PVU88814.1"/>
    <property type="molecule type" value="Genomic_DNA"/>
</dbReference>
<protein>
    <recommendedName>
        <fullName evidence="5">TIP41-like protein</fullName>
    </recommendedName>
</protein>
<dbReference type="GO" id="GO:0031929">
    <property type="term" value="P:TOR signaling"/>
    <property type="evidence" value="ECO:0007669"/>
    <property type="project" value="TreeGrafter"/>
</dbReference>
<evidence type="ECO:0000313" key="4">
    <source>
        <dbReference type="Proteomes" id="UP000245699"/>
    </source>
</evidence>
<dbReference type="PANTHER" id="PTHR21021:SF16">
    <property type="entry name" value="TIP41-LIKE PROTEIN"/>
    <property type="match status" value="1"/>
</dbReference>